<evidence type="ECO:0000256" key="1">
    <source>
        <dbReference type="ARBA" id="ARBA00001974"/>
    </source>
</evidence>
<evidence type="ECO:0000256" key="12">
    <source>
        <dbReference type="SAM" id="MobiDB-lite"/>
    </source>
</evidence>
<gene>
    <name evidence="13" type="ORF">CC84DRAFT_1233400</name>
</gene>
<dbReference type="Proteomes" id="UP000077069">
    <property type="component" value="Unassembled WGS sequence"/>
</dbReference>
<protein>
    <recommendedName>
        <fullName evidence="5">L-ornithine N(5)-monooxygenase [NAD(P)H]</fullName>
        <ecNumber evidence="5">1.14.13.196</ecNumber>
    </recommendedName>
</protein>
<dbReference type="PANTHER" id="PTHR42877:SF6">
    <property type="entry name" value="MONOOXYGENASE, PUTATIVE (AFU_ORTHOLOGUE AFUA_3G15050)-RELATED"/>
    <property type="match status" value="1"/>
</dbReference>
<dbReference type="EC" id="1.14.13.196" evidence="5"/>
<dbReference type="Pfam" id="PF13450">
    <property type="entry name" value="NAD_binding_8"/>
    <property type="match status" value="1"/>
</dbReference>
<evidence type="ECO:0000313" key="14">
    <source>
        <dbReference type="Proteomes" id="UP000077069"/>
    </source>
</evidence>
<dbReference type="EMBL" id="KV441563">
    <property type="protein sequence ID" value="OAF99028.1"/>
    <property type="molecule type" value="Genomic_DNA"/>
</dbReference>
<dbReference type="InterPro" id="IPR025700">
    <property type="entry name" value="Lys/Orn_oxygenase"/>
</dbReference>
<comment type="pathway">
    <text evidence="2">Siderophore biosynthesis.</text>
</comment>
<evidence type="ECO:0000256" key="3">
    <source>
        <dbReference type="ARBA" id="ARBA00007588"/>
    </source>
</evidence>
<evidence type="ECO:0000256" key="5">
    <source>
        <dbReference type="ARBA" id="ARBA00012881"/>
    </source>
</evidence>
<dbReference type="AlphaFoldDB" id="A0A177BWH4"/>
<dbReference type="InParanoid" id="A0A177BWH4"/>
<keyword evidence="8" id="KW-0521">NADP</keyword>
<dbReference type="Pfam" id="PF13434">
    <property type="entry name" value="Lys_Orn_oxgnase"/>
    <property type="match status" value="1"/>
</dbReference>
<accession>A0A177BWH4</accession>
<evidence type="ECO:0000256" key="9">
    <source>
        <dbReference type="ARBA" id="ARBA00023002"/>
    </source>
</evidence>
<evidence type="ECO:0000256" key="6">
    <source>
        <dbReference type="ARBA" id="ARBA00022630"/>
    </source>
</evidence>
<evidence type="ECO:0000256" key="11">
    <source>
        <dbReference type="ARBA" id="ARBA00049248"/>
    </source>
</evidence>
<dbReference type="RefSeq" id="XP_018029394.1">
    <property type="nucleotide sequence ID" value="XM_018183785.1"/>
</dbReference>
<dbReference type="InterPro" id="IPR051209">
    <property type="entry name" value="FAD-bind_Monooxygenase_sf"/>
</dbReference>
<dbReference type="Gene3D" id="3.50.50.60">
    <property type="entry name" value="FAD/NAD(P)-binding domain"/>
    <property type="match status" value="2"/>
</dbReference>
<feature type="region of interest" description="Disordered" evidence="12">
    <location>
        <begin position="20"/>
        <end position="42"/>
    </location>
</feature>
<keyword evidence="14" id="KW-1185">Reference proteome</keyword>
<dbReference type="InterPro" id="IPR036188">
    <property type="entry name" value="FAD/NAD-bd_sf"/>
</dbReference>
<comment type="similarity">
    <text evidence="3">Belongs to the lysine N(6)-hydroxylase/L-ornithine N(5)-oxygenase family.</text>
</comment>
<dbReference type="GO" id="GO:0004497">
    <property type="term" value="F:monooxygenase activity"/>
    <property type="evidence" value="ECO:0007669"/>
    <property type="project" value="UniProtKB-KW"/>
</dbReference>
<dbReference type="SUPFAM" id="SSF51905">
    <property type="entry name" value="FAD/NAD(P)-binding domain"/>
    <property type="match status" value="2"/>
</dbReference>
<evidence type="ECO:0000256" key="2">
    <source>
        <dbReference type="ARBA" id="ARBA00004924"/>
    </source>
</evidence>
<evidence type="ECO:0000313" key="13">
    <source>
        <dbReference type="EMBL" id="OAF99028.1"/>
    </source>
</evidence>
<evidence type="ECO:0000256" key="8">
    <source>
        <dbReference type="ARBA" id="ARBA00022857"/>
    </source>
</evidence>
<name>A0A177BWH4_9PLEO</name>
<keyword evidence="6" id="KW-0285">Flavoprotein</keyword>
<dbReference type="GeneID" id="28767271"/>
<evidence type="ECO:0000256" key="4">
    <source>
        <dbReference type="ARBA" id="ARBA00010139"/>
    </source>
</evidence>
<keyword evidence="9" id="KW-0560">Oxidoreductase</keyword>
<comment type="similarity">
    <text evidence="4">Belongs to the FAD-binding monooxygenase family.</text>
</comment>
<reference evidence="13 14" key="1">
    <citation type="submission" date="2016-05" db="EMBL/GenBank/DDBJ databases">
        <title>Comparative analysis of secretome profiles of manganese(II)-oxidizing ascomycete fungi.</title>
        <authorList>
            <consortium name="DOE Joint Genome Institute"/>
            <person name="Zeiner C.A."/>
            <person name="Purvine S.O."/>
            <person name="Zink E.M."/>
            <person name="Wu S."/>
            <person name="Pasa-Tolic L."/>
            <person name="Chaput D.L."/>
            <person name="Haridas S."/>
            <person name="Grigoriev I.V."/>
            <person name="Santelli C.M."/>
            <person name="Hansel C.M."/>
        </authorList>
    </citation>
    <scope>NUCLEOTIDE SEQUENCE [LARGE SCALE GENOMIC DNA]</scope>
    <source>
        <strain evidence="13 14">AP3s5-JAC2a</strain>
    </source>
</reference>
<evidence type="ECO:0000256" key="10">
    <source>
        <dbReference type="ARBA" id="ARBA00047598"/>
    </source>
</evidence>
<comment type="catalytic activity">
    <reaction evidence="11">
        <text>L-ornithine + NADH + O2 = N(5)-hydroxy-L-ornithine + NAD(+) + H2O</text>
        <dbReference type="Rhea" id="RHEA:41512"/>
        <dbReference type="ChEBI" id="CHEBI:15377"/>
        <dbReference type="ChEBI" id="CHEBI:15379"/>
        <dbReference type="ChEBI" id="CHEBI:46911"/>
        <dbReference type="ChEBI" id="CHEBI:57540"/>
        <dbReference type="ChEBI" id="CHEBI:57945"/>
        <dbReference type="ChEBI" id="CHEBI:78275"/>
        <dbReference type="EC" id="1.14.13.196"/>
    </reaction>
</comment>
<comment type="cofactor">
    <cofactor evidence="1">
        <name>FAD</name>
        <dbReference type="ChEBI" id="CHEBI:57692"/>
    </cofactor>
</comment>
<dbReference type="OrthoDB" id="74360at2759"/>
<dbReference type="PANTHER" id="PTHR42877">
    <property type="entry name" value="L-ORNITHINE N(5)-MONOOXYGENASE-RELATED"/>
    <property type="match status" value="1"/>
</dbReference>
<sequence>MANAVQRLAQVQEQLAPPVVAPDQTPTLQGTTKHWKPQQRPFDSAPPVKAIFVGAGIAGIAASVLIPRKVPNLSYVVYERQGAVGGTWAQNRYPGVRCDIPSHSYQLTFAPNHRWSEYYSPGSEIQSYYEDVVKQYGVKKHLRLKHDVISAAWSEEIHQWVVKVKDLTTGEEFTDMAHFFITAAGRLNVPKYPDIPGLENTFKGHVVHPAQWTEELTRALEGKRVAIIGNGASGQQLLVNIFDRVAHIDHYVRSRQWIVPSFSPNLLSARWDVLGAHLFSEEEKQRFEKDPKAYLEYRRSLEKNFHGRFGGSVNGSEENDKIRLAYEDALWEKVNGDKTWFDRLVPAFAPGCKRPTPSAGYVEAIRSPKVDYVDDARVTHATADGLVTSDGRERKVDVIITATGFNNGFLPLFPTIGKKGLDLSKHWAEDGPIGYPQTYFGLMAPNVPNYFGVIQANSNGAGGTYPLQAEISATYIAKVIRKVQREGYLAIYPSQAATDDFNEIITGYFEDKVIGDDCDGWWKSGFGKSRPLVMWPGTGHHRFDIVREPRWEDFVFERSKEGKRNRFAYFGNGWTEREKNGDEAVLTKYLKEVGTVDLATLHENWND</sequence>
<organism evidence="13 14">
    <name type="scientific">Paraphaeosphaeria sporulosa</name>
    <dbReference type="NCBI Taxonomy" id="1460663"/>
    <lineage>
        <taxon>Eukaryota</taxon>
        <taxon>Fungi</taxon>
        <taxon>Dikarya</taxon>
        <taxon>Ascomycota</taxon>
        <taxon>Pezizomycotina</taxon>
        <taxon>Dothideomycetes</taxon>
        <taxon>Pleosporomycetidae</taxon>
        <taxon>Pleosporales</taxon>
        <taxon>Massarineae</taxon>
        <taxon>Didymosphaeriaceae</taxon>
        <taxon>Paraphaeosphaeria</taxon>
    </lineage>
</organism>
<keyword evidence="13" id="KW-0503">Monooxygenase</keyword>
<proteinExistence type="inferred from homology"/>
<comment type="catalytic activity">
    <reaction evidence="10">
        <text>L-ornithine + NADPH + O2 = N(5)-hydroxy-L-ornithine + NADP(+) + H2O</text>
        <dbReference type="Rhea" id="RHEA:41508"/>
        <dbReference type="ChEBI" id="CHEBI:15377"/>
        <dbReference type="ChEBI" id="CHEBI:15379"/>
        <dbReference type="ChEBI" id="CHEBI:46911"/>
        <dbReference type="ChEBI" id="CHEBI:57783"/>
        <dbReference type="ChEBI" id="CHEBI:58349"/>
        <dbReference type="ChEBI" id="CHEBI:78275"/>
        <dbReference type="EC" id="1.14.13.196"/>
    </reaction>
</comment>
<keyword evidence="7" id="KW-0274">FAD</keyword>
<evidence type="ECO:0000256" key="7">
    <source>
        <dbReference type="ARBA" id="ARBA00022827"/>
    </source>
</evidence>